<evidence type="ECO:0000256" key="1">
    <source>
        <dbReference type="ARBA" id="ARBA00004275"/>
    </source>
</evidence>
<evidence type="ECO:0000256" key="5">
    <source>
        <dbReference type="ARBA" id="ARBA00023026"/>
    </source>
</evidence>
<dbReference type="InterPro" id="IPR001753">
    <property type="entry name" value="Enoyl-CoA_hydra/iso"/>
</dbReference>
<keyword evidence="8" id="KW-0456">Lyase</keyword>
<dbReference type="InterPro" id="IPR029045">
    <property type="entry name" value="ClpP/crotonase-like_dom_sf"/>
</dbReference>
<comment type="pathway">
    <text evidence="2">Mycotoxin biosynthesis.</text>
</comment>
<comment type="subcellular location">
    <subcellularLocation>
        <location evidence="1">Peroxisome</location>
    </subcellularLocation>
</comment>
<evidence type="ECO:0000313" key="10">
    <source>
        <dbReference type="EMBL" id="OCL08567.1"/>
    </source>
</evidence>
<evidence type="ECO:0000256" key="3">
    <source>
        <dbReference type="ARBA" id="ARBA00004924"/>
    </source>
</evidence>
<dbReference type="GO" id="GO:0006635">
    <property type="term" value="P:fatty acid beta-oxidation"/>
    <property type="evidence" value="ECO:0007669"/>
    <property type="project" value="TreeGrafter"/>
</dbReference>
<dbReference type="EMBL" id="KV749636">
    <property type="protein sequence ID" value="OCL08567.1"/>
    <property type="molecule type" value="Genomic_DNA"/>
</dbReference>
<protein>
    <submittedName>
        <fullName evidence="10">ClpP/crotonase</fullName>
    </submittedName>
</protein>
<dbReference type="Proteomes" id="UP000250140">
    <property type="component" value="Unassembled WGS sequence"/>
</dbReference>
<gene>
    <name evidence="10" type="ORF">AOQ84DRAFT_340150</name>
</gene>
<evidence type="ECO:0000256" key="8">
    <source>
        <dbReference type="ARBA" id="ARBA00023239"/>
    </source>
</evidence>
<dbReference type="CDD" id="cd06558">
    <property type="entry name" value="crotonase-like"/>
    <property type="match status" value="1"/>
</dbReference>
<name>A0A8E2JTB4_9PEZI</name>
<evidence type="ECO:0000256" key="2">
    <source>
        <dbReference type="ARBA" id="ARBA00004685"/>
    </source>
</evidence>
<organism evidence="10 11">
    <name type="scientific">Glonium stellatum</name>
    <dbReference type="NCBI Taxonomy" id="574774"/>
    <lineage>
        <taxon>Eukaryota</taxon>
        <taxon>Fungi</taxon>
        <taxon>Dikarya</taxon>
        <taxon>Ascomycota</taxon>
        <taxon>Pezizomycotina</taxon>
        <taxon>Dothideomycetes</taxon>
        <taxon>Pleosporomycetidae</taxon>
        <taxon>Gloniales</taxon>
        <taxon>Gloniaceae</taxon>
        <taxon>Glonium</taxon>
    </lineage>
</organism>
<dbReference type="Gene3D" id="3.90.226.10">
    <property type="entry name" value="2-enoyl-CoA Hydratase, Chain A, domain 1"/>
    <property type="match status" value="1"/>
</dbReference>
<keyword evidence="7" id="KW-0413">Isomerase</keyword>
<dbReference type="GO" id="GO:0005739">
    <property type="term" value="C:mitochondrion"/>
    <property type="evidence" value="ECO:0007669"/>
    <property type="project" value="TreeGrafter"/>
</dbReference>
<evidence type="ECO:0000256" key="7">
    <source>
        <dbReference type="ARBA" id="ARBA00023235"/>
    </source>
</evidence>
<comment type="pathway">
    <text evidence="3">Siderophore biosynthesis.</text>
</comment>
<evidence type="ECO:0000313" key="11">
    <source>
        <dbReference type="Proteomes" id="UP000250140"/>
    </source>
</evidence>
<dbReference type="InterPro" id="IPR018376">
    <property type="entry name" value="Enoyl-CoA_hyd/isom_CS"/>
</dbReference>
<sequence length="282" mass="30386">MTESVKPVTQPPQITSCILSYPAPYVLLVTINREKAMNSIPFAAHWEMYQVFEWFDKEPNLRVAIITGAGKKAFCAGQDLIELGKLRSSPVKPSPALMRHPPSGFAGISRRSGKKPIIAAVNGFALGGGFEIVLNCDMVVASPTATFGLPEALRGIYAAAGGPARLVRNVGLPIASEIALTGRQLTAQEARDLHLVNKISPSPDTVVDEAIKLANGIANISPDAAIVTRASLREAWETSSVERATELVHQRFNEALLQSENAKEGLAAFAQKRKPQWKPSKL</sequence>
<accession>A0A8E2JTB4</accession>
<dbReference type="PANTHER" id="PTHR11941">
    <property type="entry name" value="ENOYL-COA HYDRATASE-RELATED"/>
    <property type="match status" value="1"/>
</dbReference>
<dbReference type="PANTHER" id="PTHR11941:SF68">
    <property type="entry name" value="CARNITINYL-COA DEHYDRATASE"/>
    <property type="match status" value="1"/>
</dbReference>
<comment type="similarity">
    <text evidence="4 9">Belongs to the enoyl-CoA hydratase/isomerase family.</text>
</comment>
<dbReference type="FunFam" id="3.90.226.10:FF:000074">
    <property type="entry name" value="Enoyl-CoA hydratase (AFU_orthologue AFUA_2G10650)"/>
    <property type="match status" value="1"/>
</dbReference>
<keyword evidence="5" id="KW-0843">Virulence</keyword>
<dbReference type="GO" id="GO:0016829">
    <property type="term" value="F:lyase activity"/>
    <property type="evidence" value="ECO:0007669"/>
    <property type="project" value="UniProtKB-KW"/>
</dbReference>
<dbReference type="Pfam" id="PF00378">
    <property type="entry name" value="ECH_1"/>
    <property type="match status" value="1"/>
</dbReference>
<dbReference type="GO" id="GO:0016853">
    <property type="term" value="F:isomerase activity"/>
    <property type="evidence" value="ECO:0007669"/>
    <property type="project" value="UniProtKB-KW"/>
</dbReference>
<keyword evidence="11" id="KW-1185">Reference proteome</keyword>
<keyword evidence="6" id="KW-0576">Peroxisome</keyword>
<dbReference type="PROSITE" id="PS00166">
    <property type="entry name" value="ENOYL_COA_HYDRATASE"/>
    <property type="match status" value="1"/>
</dbReference>
<dbReference type="SUPFAM" id="SSF52096">
    <property type="entry name" value="ClpP/crotonase"/>
    <property type="match status" value="1"/>
</dbReference>
<evidence type="ECO:0000256" key="4">
    <source>
        <dbReference type="ARBA" id="ARBA00005254"/>
    </source>
</evidence>
<dbReference type="GO" id="GO:0005777">
    <property type="term" value="C:peroxisome"/>
    <property type="evidence" value="ECO:0007669"/>
    <property type="project" value="UniProtKB-SubCell"/>
</dbReference>
<reference evidence="10 11" key="1">
    <citation type="journal article" date="2016" name="Nat. Commun.">
        <title>Ectomycorrhizal ecology is imprinted in the genome of the dominant symbiotic fungus Cenococcum geophilum.</title>
        <authorList>
            <consortium name="DOE Joint Genome Institute"/>
            <person name="Peter M."/>
            <person name="Kohler A."/>
            <person name="Ohm R.A."/>
            <person name="Kuo A."/>
            <person name="Krutzmann J."/>
            <person name="Morin E."/>
            <person name="Arend M."/>
            <person name="Barry K.W."/>
            <person name="Binder M."/>
            <person name="Choi C."/>
            <person name="Clum A."/>
            <person name="Copeland A."/>
            <person name="Grisel N."/>
            <person name="Haridas S."/>
            <person name="Kipfer T."/>
            <person name="LaButti K."/>
            <person name="Lindquist E."/>
            <person name="Lipzen A."/>
            <person name="Maire R."/>
            <person name="Meier B."/>
            <person name="Mihaltcheva S."/>
            <person name="Molinier V."/>
            <person name="Murat C."/>
            <person name="Poggeler S."/>
            <person name="Quandt C.A."/>
            <person name="Sperisen C."/>
            <person name="Tritt A."/>
            <person name="Tisserant E."/>
            <person name="Crous P.W."/>
            <person name="Henrissat B."/>
            <person name="Nehls U."/>
            <person name="Egli S."/>
            <person name="Spatafora J.W."/>
            <person name="Grigoriev I.V."/>
            <person name="Martin F.M."/>
        </authorList>
    </citation>
    <scope>NUCLEOTIDE SEQUENCE [LARGE SCALE GENOMIC DNA]</scope>
    <source>
        <strain evidence="10 11">CBS 207.34</strain>
    </source>
</reference>
<proteinExistence type="inferred from homology"/>
<dbReference type="OrthoDB" id="2139957at2759"/>
<evidence type="ECO:0000256" key="6">
    <source>
        <dbReference type="ARBA" id="ARBA00023140"/>
    </source>
</evidence>
<dbReference type="AlphaFoldDB" id="A0A8E2JTB4"/>
<evidence type="ECO:0000256" key="9">
    <source>
        <dbReference type="RuleBase" id="RU003707"/>
    </source>
</evidence>